<keyword evidence="3" id="KW-0479">Metal-binding</keyword>
<comment type="cofactor">
    <cofactor evidence="1">
        <name>Ca(2+)</name>
        <dbReference type="ChEBI" id="CHEBI:29108"/>
    </cofactor>
</comment>
<dbReference type="Proteomes" id="UP000070633">
    <property type="component" value="Unassembled WGS sequence"/>
</dbReference>
<feature type="domain" description="Sulfatase N-terminal" evidence="7">
    <location>
        <begin position="35"/>
        <end position="380"/>
    </location>
</feature>
<gene>
    <name evidence="8" type="ORF">AKJ55_01345</name>
</gene>
<dbReference type="InterPro" id="IPR024607">
    <property type="entry name" value="Sulfatase_CS"/>
</dbReference>
<comment type="caution">
    <text evidence="8">The sequence shown here is derived from an EMBL/GenBank/DDBJ whole genome shotgun (WGS) entry which is preliminary data.</text>
</comment>
<evidence type="ECO:0000313" key="9">
    <source>
        <dbReference type="Proteomes" id="UP000070633"/>
    </source>
</evidence>
<evidence type="ECO:0000256" key="2">
    <source>
        <dbReference type="ARBA" id="ARBA00008779"/>
    </source>
</evidence>
<dbReference type="PROSITE" id="PS00523">
    <property type="entry name" value="SULFATASE_1"/>
    <property type="match status" value="1"/>
</dbReference>
<dbReference type="CDD" id="cd16144">
    <property type="entry name" value="ARS_like"/>
    <property type="match status" value="1"/>
</dbReference>
<dbReference type="InterPro" id="IPR050738">
    <property type="entry name" value="Sulfatase"/>
</dbReference>
<protein>
    <submittedName>
        <fullName evidence="8">N-acetylgalactosamine 6-sulfate sulfatase</fullName>
    </submittedName>
</protein>
<dbReference type="PROSITE" id="PS51257">
    <property type="entry name" value="PROKAR_LIPOPROTEIN"/>
    <property type="match status" value="1"/>
</dbReference>
<accession>A0ABR5TJJ8</accession>
<dbReference type="Pfam" id="PF00884">
    <property type="entry name" value="Sulfatase"/>
    <property type="match status" value="1"/>
</dbReference>
<evidence type="ECO:0000259" key="7">
    <source>
        <dbReference type="Pfam" id="PF00884"/>
    </source>
</evidence>
<evidence type="ECO:0000256" key="6">
    <source>
        <dbReference type="ARBA" id="ARBA00022837"/>
    </source>
</evidence>
<keyword evidence="6" id="KW-0106">Calcium</keyword>
<comment type="similarity">
    <text evidence="2">Belongs to the sulfatase family.</text>
</comment>
<evidence type="ECO:0000256" key="4">
    <source>
        <dbReference type="ARBA" id="ARBA00022729"/>
    </source>
</evidence>
<dbReference type="InterPro" id="IPR000917">
    <property type="entry name" value="Sulfatase_N"/>
</dbReference>
<evidence type="ECO:0000313" key="8">
    <source>
        <dbReference type="EMBL" id="KXB08189.1"/>
    </source>
</evidence>
<organism evidence="8 9">
    <name type="scientific">candidate division MSBL1 archaeon SCGC-AAA382M17</name>
    <dbReference type="NCBI Taxonomy" id="1698284"/>
    <lineage>
        <taxon>Archaea</taxon>
        <taxon>Methanobacteriati</taxon>
        <taxon>Methanobacteriota</taxon>
        <taxon>candidate division MSBL1</taxon>
    </lineage>
</organism>
<keyword evidence="9" id="KW-1185">Reference proteome</keyword>
<name>A0ABR5TJJ8_9EURY</name>
<reference evidence="8 9" key="1">
    <citation type="journal article" date="2016" name="Sci. Rep.">
        <title>Metabolic traits of an uncultured archaeal lineage -MSBL1- from brine pools of the Red Sea.</title>
        <authorList>
            <person name="Mwirichia R."/>
            <person name="Alam I."/>
            <person name="Rashid M."/>
            <person name="Vinu M."/>
            <person name="Ba-Alawi W."/>
            <person name="Anthony Kamau A."/>
            <person name="Kamanda Ngugi D."/>
            <person name="Goker M."/>
            <person name="Klenk H.P."/>
            <person name="Bajic V."/>
            <person name="Stingl U."/>
        </authorList>
    </citation>
    <scope>NUCLEOTIDE SEQUENCE [LARGE SCALE GENOMIC DNA]</scope>
    <source>
        <strain evidence="8">SCGC-AAA382M17</strain>
    </source>
</reference>
<keyword evidence="5" id="KW-0378">Hydrolase</keyword>
<dbReference type="SUPFAM" id="SSF53649">
    <property type="entry name" value="Alkaline phosphatase-like"/>
    <property type="match status" value="1"/>
</dbReference>
<dbReference type="PANTHER" id="PTHR42693:SF42">
    <property type="entry name" value="ARYLSULFATASE G"/>
    <property type="match status" value="1"/>
</dbReference>
<sequence>MKRTKKFVLSVLFIIMFSCLRYSGLYSQNRSKPMNVIFILADDLGWSDCTLYGNTDFYQTPNLERLASQGITFTHAYVSALSSPTRASILTGQTTARHGITAPVCHRKEAKTEPSVDQQKVSPGNKALPVASATRLDNDLPTLAKVLKAQGYTTGHFGKWHLGHEPYSPLEHGFDEDIPHWPGPGPAGSYVAPWKFPDYEANYPREHIEDRMAEEAIEWMRKVADKDQPFYMNYWAFSVHGPWDAKESLIKYYRTKTDLTDLQHSPTYAAMIHSLDQAVGRLIDEVGRLGISNNTAVIFLGDNGGNIHCGLVETLPSGEEFIAPVTDNTPLRGGKGNLWEGGTRVPCVVSWPGITKSGTRTDAMIHSTDFYPTILNLLDIDLPENYPVDGVDITPALQGKELKRKAVISYFPHQVKVPDWLPPAVAVHSGDWKLIRSFYHGDNGEHAYKLYNLKWDIGEKNNLADQYPQKVKELDRIIEEHLRNTNAVVPQLNPNFVPAQYHPEDIGKQKGGYRMRSDKKKIQLK</sequence>
<keyword evidence="4" id="KW-0732">Signal</keyword>
<dbReference type="Gene3D" id="3.30.1120.10">
    <property type="match status" value="1"/>
</dbReference>
<dbReference type="Gene3D" id="3.40.720.10">
    <property type="entry name" value="Alkaline Phosphatase, subunit A"/>
    <property type="match status" value="1"/>
</dbReference>
<proteinExistence type="inferred from homology"/>
<evidence type="ECO:0000256" key="1">
    <source>
        <dbReference type="ARBA" id="ARBA00001913"/>
    </source>
</evidence>
<evidence type="ECO:0000256" key="5">
    <source>
        <dbReference type="ARBA" id="ARBA00022801"/>
    </source>
</evidence>
<dbReference type="PANTHER" id="PTHR42693">
    <property type="entry name" value="ARYLSULFATASE FAMILY MEMBER"/>
    <property type="match status" value="1"/>
</dbReference>
<dbReference type="InterPro" id="IPR017850">
    <property type="entry name" value="Alkaline_phosphatase_core_sf"/>
</dbReference>
<dbReference type="EMBL" id="LHYI01000027">
    <property type="protein sequence ID" value="KXB08189.1"/>
    <property type="molecule type" value="Genomic_DNA"/>
</dbReference>
<evidence type="ECO:0000256" key="3">
    <source>
        <dbReference type="ARBA" id="ARBA00022723"/>
    </source>
</evidence>